<evidence type="ECO:0000259" key="7">
    <source>
        <dbReference type="PROSITE" id="PS51007"/>
    </source>
</evidence>
<evidence type="ECO:0000313" key="8">
    <source>
        <dbReference type="EMBL" id="EAQ80096.1"/>
    </source>
</evidence>
<proteinExistence type="predicted"/>
<dbReference type="SUPFAM" id="SSF46626">
    <property type="entry name" value="Cytochrome c"/>
    <property type="match status" value="1"/>
</dbReference>
<feature type="signal peptide" evidence="5">
    <location>
        <begin position="1"/>
        <end position="17"/>
    </location>
</feature>
<gene>
    <name evidence="8" type="ORF">DSM3645_05720</name>
</gene>
<dbReference type="InterPro" id="IPR036909">
    <property type="entry name" value="Cyt_c-like_dom_sf"/>
</dbReference>
<dbReference type="PROSITE" id="PS50022">
    <property type="entry name" value="FA58C_3"/>
    <property type="match status" value="1"/>
</dbReference>
<protein>
    <submittedName>
        <fullName evidence="8">Uncharacterized protein</fullName>
    </submittedName>
</protein>
<dbReference type="InterPro" id="IPR011429">
    <property type="entry name" value="Cyt_c_Planctomycete-type"/>
</dbReference>
<dbReference type="GO" id="GO:0020037">
    <property type="term" value="F:heme binding"/>
    <property type="evidence" value="ECO:0007669"/>
    <property type="project" value="InterPro"/>
</dbReference>
<dbReference type="AlphaFoldDB" id="A3ZU32"/>
<feature type="domain" description="F5/8 type C" evidence="6">
    <location>
        <begin position="429"/>
        <end position="546"/>
    </location>
</feature>
<dbReference type="PANTHER" id="PTHR35889">
    <property type="entry name" value="CYCLOINULO-OLIGOSACCHARIDE FRUCTANOTRANSFERASE-RELATED"/>
    <property type="match status" value="1"/>
</dbReference>
<evidence type="ECO:0000256" key="2">
    <source>
        <dbReference type="ARBA" id="ARBA00022723"/>
    </source>
</evidence>
<dbReference type="GO" id="GO:0046872">
    <property type="term" value="F:metal ion binding"/>
    <property type="evidence" value="ECO:0007669"/>
    <property type="project" value="UniProtKB-KW"/>
</dbReference>
<evidence type="ECO:0000256" key="1">
    <source>
        <dbReference type="ARBA" id="ARBA00022617"/>
    </source>
</evidence>
<feature type="domain" description="Cytochrome c" evidence="7">
    <location>
        <begin position="12"/>
        <end position="106"/>
    </location>
</feature>
<reference evidence="8 9" key="1">
    <citation type="submission" date="2006-02" db="EMBL/GenBank/DDBJ databases">
        <authorList>
            <person name="Amann R."/>
            <person name="Ferriera S."/>
            <person name="Johnson J."/>
            <person name="Kravitz S."/>
            <person name="Halpern A."/>
            <person name="Remington K."/>
            <person name="Beeson K."/>
            <person name="Tran B."/>
            <person name="Rogers Y.-H."/>
            <person name="Friedman R."/>
            <person name="Venter J.C."/>
        </authorList>
    </citation>
    <scope>NUCLEOTIDE SEQUENCE [LARGE SCALE GENOMIC DNA]</scope>
    <source>
        <strain evidence="8 9">DSM 3645</strain>
    </source>
</reference>
<dbReference type="EMBL" id="AANZ01000011">
    <property type="protein sequence ID" value="EAQ80096.1"/>
    <property type="molecule type" value="Genomic_DNA"/>
</dbReference>
<dbReference type="Pfam" id="PF07635">
    <property type="entry name" value="PSCyt1"/>
    <property type="match status" value="1"/>
</dbReference>
<evidence type="ECO:0000256" key="3">
    <source>
        <dbReference type="ARBA" id="ARBA00023004"/>
    </source>
</evidence>
<keyword evidence="2 4" id="KW-0479">Metal-binding</keyword>
<name>A3ZU32_9BACT</name>
<dbReference type="PANTHER" id="PTHR35889:SF3">
    <property type="entry name" value="F-BOX DOMAIN-CONTAINING PROTEIN"/>
    <property type="match status" value="1"/>
</dbReference>
<dbReference type="PROSITE" id="PS51007">
    <property type="entry name" value="CYTC"/>
    <property type="match status" value="1"/>
</dbReference>
<dbReference type="InterPro" id="IPR008979">
    <property type="entry name" value="Galactose-bd-like_sf"/>
</dbReference>
<dbReference type="eggNOG" id="COG2010">
    <property type="taxonomic scope" value="Bacteria"/>
</dbReference>
<dbReference type="SUPFAM" id="SSF49785">
    <property type="entry name" value="Galactose-binding domain-like"/>
    <property type="match status" value="1"/>
</dbReference>
<dbReference type="Pfam" id="PF07587">
    <property type="entry name" value="PSD1"/>
    <property type="match status" value="1"/>
</dbReference>
<sequence>MLVVALFLIALPSATQAGDFFPQQVAPILQQKCLSCHSGDQPQGDFSLQSVAQALADGYIEPGDAAASHLVELISPIDGIAAMPKNADPLTPAELAVIRKWIDDGADWPADFQLQAARVSDFAWWSYQPLILPAVPQSADPWAKTAIDQFILEKLDEQGLQPSPAADRRTLIRRVTYDLTGLPPTPEEVATFNNDSDPLAYEKLVDRLLASDQYGERWARHWLDVVKYADTCGYDKDKLRPNAWPYRDYVIRAFNDDKPYARFVQEQIAGDVLFPGSPDGVLGLGFLAAGPWDFIGHVEVSEAKIDGKVARNLDRDDMVSNAINSFCSVTVQCARCHNHKFDPITQENYYGLQSIFAAVDRADRPYGADPQIERVKSRLEEKRAAQKSELAKLQKQIESDGGPHFEKLGESIRQLQADAKVSKAPEYGYHSAITRTAATTKWVEVDLGQPTNIDKIVLRPCHDDYAGIGAGFGFPVRFQVQIAANPDQWTTVVNQTKTDYPNPGLNPLEIPEIAAPVRFIRLTATRLGERKNDYMLALAEMQAFDGAGNNVALGRKVTSGDSIEAPVRWSRNNLTDGKWAQDHDPKRSIELAKLISERAAMATPENNAQRNRLQESLVAIEREIAALPQSRMVYAAATDFPTQGNFKPTAATPRPIYLLHRGDVQTPRQEVSPGLLPLGENADWHLDAALSEGERRAALARWLTDQQHPLVWRSIVNRIWQHHFGEGIVATPNDFGRMGAKPTHPELLDWLACEFRDGGQSFKKLHRLIVTSNVYQQSSQHDAAQAAIDDGNQYLWRMNRRRLEAEEIRDSILSVSGSLNFTMGGPGFYLFALEKTAHSPHYEYHKFDPADPASHRRSIYRFIVRSQPDPWMTTLDCADSSQSTPRRNETLTSLQALSLLNNPFNLVMAQRFAARLENEQADLPDQIDRAMLLTTGRAPSDSQRAEMVAYAQDHQLVNFCRLMFNLSEFVFVD</sequence>
<evidence type="ECO:0000256" key="5">
    <source>
        <dbReference type="SAM" id="SignalP"/>
    </source>
</evidence>
<dbReference type="InterPro" id="IPR022655">
    <property type="entry name" value="DUF1553"/>
</dbReference>
<dbReference type="InterPro" id="IPR011444">
    <property type="entry name" value="DUF1549"/>
</dbReference>
<dbReference type="Pfam" id="PF00754">
    <property type="entry name" value="F5_F8_type_C"/>
    <property type="match status" value="1"/>
</dbReference>
<evidence type="ECO:0000313" key="9">
    <source>
        <dbReference type="Proteomes" id="UP000004358"/>
    </source>
</evidence>
<dbReference type="HOGENOM" id="CLU_005632_1_0_0"/>
<dbReference type="Pfam" id="PF07583">
    <property type="entry name" value="PSCyt2"/>
    <property type="match status" value="1"/>
</dbReference>
<accession>A3ZU32</accession>
<dbReference type="InterPro" id="IPR009056">
    <property type="entry name" value="Cyt_c-like_dom"/>
</dbReference>
<dbReference type="Proteomes" id="UP000004358">
    <property type="component" value="Unassembled WGS sequence"/>
</dbReference>
<comment type="caution">
    <text evidence="8">The sequence shown here is derived from an EMBL/GenBank/DDBJ whole genome shotgun (WGS) entry which is preliminary data.</text>
</comment>
<keyword evidence="1 4" id="KW-0349">Heme</keyword>
<evidence type="ECO:0000256" key="4">
    <source>
        <dbReference type="PROSITE-ProRule" id="PRU00433"/>
    </source>
</evidence>
<keyword evidence="5" id="KW-0732">Signal</keyword>
<keyword evidence="3 4" id="KW-0408">Iron</keyword>
<organism evidence="8 9">
    <name type="scientific">Blastopirellula marina DSM 3645</name>
    <dbReference type="NCBI Taxonomy" id="314230"/>
    <lineage>
        <taxon>Bacteria</taxon>
        <taxon>Pseudomonadati</taxon>
        <taxon>Planctomycetota</taxon>
        <taxon>Planctomycetia</taxon>
        <taxon>Pirellulales</taxon>
        <taxon>Pirellulaceae</taxon>
        <taxon>Blastopirellula</taxon>
    </lineage>
</organism>
<dbReference type="Gene3D" id="2.60.120.260">
    <property type="entry name" value="Galactose-binding domain-like"/>
    <property type="match status" value="1"/>
</dbReference>
<dbReference type="GO" id="GO:0009055">
    <property type="term" value="F:electron transfer activity"/>
    <property type="evidence" value="ECO:0007669"/>
    <property type="project" value="InterPro"/>
</dbReference>
<evidence type="ECO:0000259" key="6">
    <source>
        <dbReference type="PROSITE" id="PS50022"/>
    </source>
</evidence>
<dbReference type="STRING" id="314230.DSM3645_05720"/>
<dbReference type="InterPro" id="IPR000421">
    <property type="entry name" value="FA58C"/>
</dbReference>
<feature type="chain" id="PRO_5002665322" evidence="5">
    <location>
        <begin position="18"/>
        <end position="973"/>
    </location>
</feature>